<comment type="caution">
    <text evidence="2">The sequence shown here is derived from an EMBL/GenBank/DDBJ whole genome shotgun (WGS) entry which is preliminary data.</text>
</comment>
<evidence type="ECO:0000313" key="3">
    <source>
        <dbReference type="Proteomes" id="UP000321192"/>
    </source>
</evidence>
<evidence type="ECO:0000313" key="2">
    <source>
        <dbReference type="EMBL" id="TXH91143.1"/>
    </source>
</evidence>
<proteinExistence type="predicted"/>
<dbReference type="RefSeq" id="WP_276656824.1">
    <property type="nucleotide sequence ID" value="NZ_SSFD01000040.1"/>
</dbReference>
<accession>A0A5C7T5F2</accession>
<sequence>MPDARLHVVRAVSRAARRVCVRIARAVLPATLALLAGCAGLPARQAAEDDTSAAALAHEAAQQRLHTAVQAAQPGQERLATARRALESLLADDRAQARALHPYARALLEQLRVRQQVAALAEHLRRQLDELARASDAQALELDALRRQNAALQRQLEALAEIERELTLPGLPVRPRTGLPE</sequence>
<keyword evidence="1" id="KW-0175">Coiled coil</keyword>
<dbReference type="AlphaFoldDB" id="A0A5C7T5F2"/>
<dbReference type="Proteomes" id="UP000321192">
    <property type="component" value="Unassembled WGS sequence"/>
</dbReference>
<feature type="coiled-coil region" evidence="1">
    <location>
        <begin position="114"/>
        <end position="165"/>
    </location>
</feature>
<organism evidence="2 3">
    <name type="scientific">Thauera aminoaromatica</name>
    <dbReference type="NCBI Taxonomy" id="164330"/>
    <lineage>
        <taxon>Bacteria</taxon>
        <taxon>Pseudomonadati</taxon>
        <taxon>Pseudomonadota</taxon>
        <taxon>Betaproteobacteria</taxon>
        <taxon>Rhodocyclales</taxon>
        <taxon>Zoogloeaceae</taxon>
        <taxon>Thauera</taxon>
    </lineage>
</organism>
<gene>
    <name evidence="2" type="ORF">E6Q80_02835</name>
</gene>
<reference evidence="2 3" key="1">
    <citation type="submission" date="2018-09" db="EMBL/GenBank/DDBJ databases">
        <title>Metagenome Assembled Genomes from an Advanced Water Purification Facility.</title>
        <authorList>
            <person name="Stamps B.W."/>
            <person name="Spear J.R."/>
        </authorList>
    </citation>
    <scope>NUCLEOTIDE SEQUENCE [LARGE SCALE GENOMIC DNA]</scope>
    <source>
        <strain evidence="2">Bin_27_1</strain>
    </source>
</reference>
<evidence type="ECO:0000256" key="1">
    <source>
        <dbReference type="SAM" id="Coils"/>
    </source>
</evidence>
<dbReference type="EMBL" id="SSFD01000040">
    <property type="protein sequence ID" value="TXH91143.1"/>
    <property type="molecule type" value="Genomic_DNA"/>
</dbReference>
<name>A0A5C7T5F2_THASP</name>
<protein>
    <submittedName>
        <fullName evidence="2">Uncharacterized protein</fullName>
    </submittedName>
</protein>